<evidence type="ECO:0000313" key="2">
    <source>
        <dbReference type="EMBL" id="KAK7419662.1"/>
    </source>
</evidence>
<dbReference type="Gene3D" id="3.40.50.1580">
    <property type="entry name" value="Nucleoside phosphorylase domain"/>
    <property type="match status" value="1"/>
</dbReference>
<dbReference type="InterPro" id="IPR035994">
    <property type="entry name" value="Nucleoside_phosphorylase_sf"/>
</dbReference>
<dbReference type="InterPro" id="IPR053137">
    <property type="entry name" value="NLR-like"/>
</dbReference>
<gene>
    <name evidence="2" type="ORF">QQZ08_010748</name>
</gene>
<sequence length="175" mass="18912">MGPATAKLLNVVLAHVPGSGKGNAAAVAANCRGSFPNIKLAIVVGICGVVPFPHNGKEEIILGDVIMSDGIIQYDLGRKFPNRFARKDTLLDSLGRPNAEIRGLLAKLKGIHSRNVMRNKIVHYLKELQMESELKAEYPGAQDDKVFEPTHAHFGHESRCKQRISGSARVASAPP</sequence>
<accession>A0ABR1HFE6</accession>
<feature type="region of interest" description="Disordered" evidence="1">
    <location>
        <begin position="153"/>
        <end position="175"/>
    </location>
</feature>
<keyword evidence="3" id="KW-1185">Reference proteome</keyword>
<protein>
    <recommendedName>
        <fullName evidence="4">Nucleoside phosphorylase domain-containing protein</fullName>
    </recommendedName>
</protein>
<evidence type="ECO:0000313" key="3">
    <source>
        <dbReference type="Proteomes" id="UP001498421"/>
    </source>
</evidence>
<comment type="caution">
    <text evidence="2">The sequence shown here is derived from an EMBL/GenBank/DDBJ whole genome shotgun (WGS) entry which is preliminary data.</text>
</comment>
<evidence type="ECO:0008006" key="4">
    <source>
        <dbReference type="Google" id="ProtNLM"/>
    </source>
</evidence>
<organism evidence="2 3">
    <name type="scientific">Neonectria magnoliae</name>
    <dbReference type="NCBI Taxonomy" id="2732573"/>
    <lineage>
        <taxon>Eukaryota</taxon>
        <taxon>Fungi</taxon>
        <taxon>Dikarya</taxon>
        <taxon>Ascomycota</taxon>
        <taxon>Pezizomycotina</taxon>
        <taxon>Sordariomycetes</taxon>
        <taxon>Hypocreomycetidae</taxon>
        <taxon>Hypocreales</taxon>
        <taxon>Nectriaceae</taxon>
        <taxon>Neonectria</taxon>
    </lineage>
</organism>
<dbReference type="PANTHER" id="PTHR46082">
    <property type="entry name" value="ATP/GTP-BINDING PROTEIN-RELATED"/>
    <property type="match status" value="1"/>
</dbReference>
<dbReference type="EMBL" id="JAZAVK010000146">
    <property type="protein sequence ID" value="KAK7419662.1"/>
    <property type="molecule type" value="Genomic_DNA"/>
</dbReference>
<proteinExistence type="predicted"/>
<dbReference type="Proteomes" id="UP001498421">
    <property type="component" value="Unassembled WGS sequence"/>
</dbReference>
<name>A0ABR1HFE6_9HYPO</name>
<dbReference type="SUPFAM" id="SSF53167">
    <property type="entry name" value="Purine and uridine phosphorylases"/>
    <property type="match status" value="1"/>
</dbReference>
<reference evidence="2 3" key="1">
    <citation type="journal article" date="2025" name="Microbiol. Resour. Announc.">
        <title>Draft genome sequences for Neonectria magnoliae and Neonectria punicea, canker pathogens of Liriodendron tulipifera and Acer saccharum in West Virginia.</title>
        <authorList>
            <person name="Petronek H.M."/>
            <person name="Kasson M.T."/>
            <person name="Metheny A.M."/>
            <person name="Stauder C.M."/>
            <person name="Lovett B."/>
            <person name="Lynch S.C."/>
            <person name="Garnas J.R."/>
            <person name="Kasson L.R."/>
            <person name="Stajich J.E."/>
        </authorList>
    </citation>
    <scope>NUCLEOTIDE SEQUENCE [LARGE SCALE GENOMIC DNA]</scope>
    <source>
        <strain evidence="2 3">NRRL 64651</strain>
    </source>
</reference>
<dbReference type="PANTHER" id="PTHR46082:SF6">
    <property type="entry name" value="AAA+ ATPASE DOMAIN-CONTAINING PROTEIN-RELATED"/>
    <property type="match status" value="1"/>
</dbReference>
<evidence type="ECO:0000256" key="1">
    <source>
        <dbReference type="SAM" id="MobiDB-lite"/>
    </source>
</evidence>